<sequence length="436" mass="48041">MGVRNIFRRTYFRESRLSKKDYYTSRGLFIFEGCSAAAILSLTSGAFLAGYAQYLGASDQLNGIIAAIPTLAGVIQLLSPILFEKMAKRKFVVSALCLAFRLMLGAMVFIPLIVQDRLARIVLLIAMYLSAYLMSSFITPAASNWIISLTPSRIRGKYFGRKDSYSLAFVAVVTLVMGKVLDIFKHGGNPYMGFACVFTVVTVLALVNFFLLSSIKEPPVVANDVPQDIKRVLTEPLKDRRFRKVVILSILWNIGLQIGGPFFGVYLVTGLKLQYTYIMIYTMLSSAASVLMVRVWGRLADKKSWAFTTKMSIGLLAVAHSLWFFVNIDTVYLLVPVLHIISGAAWAGINISIFNIQFSFAPEKGRTVYIGFNAALGGIFGFITAFVGSFIVGRLEGHTVSILGFTIGNMQTVFGLSGILLCVCAVFIHYCIPAQK</sequence>
<keyword evidence="4" id="KW-1185">Reference proteome</keyword>
<dbReference type="InterPro" id="IPR011701">
    <property type="entry name" value="MFS"/>
</dbReference>
<dbReference type="GO" id="GO:0022857">
    <property type="term" value="F:transmembrane transporter activity"/>
    <property type="evidence" value="ECO:0007669"/>
    <property type="project" value="InterPro"/>
</dbReference>
<dbReference type="Pfam" id="PF07690">
    <property type="entry name" value="MFS_1"/>
    <property type="match status" value="1"/>
</dbReference>
<feature type="transmembrane region" description="Helical" evidence="2">
    <location>
        <begin position="164"/>
        <end position="184"/>
    </location>
</feature>
<dbReference type="Gene3D" id="1.20.1250.20">
    <property type="entry name" value="MFS general substrate transporter like domains"/>
    <property type="match status" value="2"/>
</dbReference>
<comment type="caution">
    <text evidence="3">The sequence shown here is derived from an EMBL/GenBank/DDBJ whole genome shotgun (WGS) entry which is preliminary data.</text>
</comment>
<feature type="transmembrane region" description="Helical" evidence="2">
    <location>
        <begin position="305"/>
        <end position="326"/>
    </location>
</feature>
<feature type="transmembrane region" description="Helical" evidence="2">
    <location>
        <begin position="245"/>
        <end position="268"/>
    </location>
</feature>
<feature type="transmembrane region" description="Helical" evidence="2">
    <location>
        <begin position="274"/>
        <end position="293"/>
    </location>
</feature>
<keyword evidence="2" id="KW-1133">Transmembrane helix</keyword>
<name>A0A369B854_9FIRM</name>
<proteinExistence type="predicted"/>
<feature type="transmembrane region" description="Helical" evidence="2">
    <location>
        <begin position="95"/>
        <end position="114"/>
    </location>
</feature>
<keyword evidence="2" id="KW-0812">Transmembrane</keyword>
<dbReference type="InterPro" id="IPR036259">
    <property type="entry name" value="MFS_trans_sf"/>
</dbReference>
<dbReference type="Proteomes" id="UP000253034">
    <property type="component" value="Unassembled WGS sequence"/>
</dbReference>
<dbReference type="AlphaFoldDB" id="A0A369B854"/>
<evidence type="ECO:0000256" key="1">
    <source>
        <dbReference type="ARBA" id="ARBA00004651"/>
    </source>
</evidence>
<feature type="transmembrane region" description="Helical" evidence="2">
    <location>
        <begin position="28"/>
        <end position="52"/>
    </location>
</feature>
<dbReference type="GO" id="GO:0005886">
    <property type="term" value="C:plasma membrane"/>
    <property type="evidence" value="ECO:0007669"/>
    <property type="project" value="UniProtKB-SubCell"/>
</dbReference>
<dbReference type="OrthoDB" id="1714505at2"/>
<feature type="transmembrane region" description="Helical" evidence="2">
    <location>
        <begin position="120"/>
        <end position="143"/>
    </location>
</feature>
<dbReference type="PANTHER" id="PTHR23526">
    <property type="entry name" value="INTEGRAL MEMBRANE TRANSPORT PROTEIN-RELATED"/>
    <property type="match status" value="1"/>
</dbReference>
<dbReference type="EMBL" id="QPJT01000007">
    <property type="protein sequence ID" value="RCX17611.1"/>
    <property type="molecule type" value="Genomic_DNA"/>
</dbReference>
<gene>
    <name evidence="3" type="ORF">DFR58_107158</name>
</gene>
<feature type="transmembrane region" description="Helical" evidence="2">
    <location>
        <begin position="368"/>
        <end position="392"/>
    </location>
</feature>
<keyword evidence="2" id="KW-0472">Membrane</keyword>
<protein>
    <submittedName>
        <fullName evidence="3">MFS transporter</fullName>
    </submittedName>
</protein>
<accession>A0A369B854</accession>
<dbReference type="InterPro" id="IPR052528">
    <property type="entry name" value="Sugar_transport-like"/>
</dbReference>
<evidence type="ECO:0000256" key="2">
    <source>
        <dbReference type="SAM" id="Phobius"/>
    </source>
</evidence>
<feature type="transmembrane region" description="Helical" evidence="2">
    <location>
        <begin position="64"/>
        <end position="83"/>
    </location>
</feature>
<feature type="transmembrane region" description="Helical" evidence="2">
    <location>
        <begin position="412"/>
        <end position="432"/>
    </location>
</feature>
<evidence type="ECO:0000313" key="3">
    <source>
        <dbReference type="EMBL" id="RCX17611.1"/>
    </source>
</evidence>
<feature type="transmembrane region" description="Helical" evidence="2">
    <location>
        <begin position="332"/>
        <end position="356"/>
    </location>
</feature>
<dbReference type="PANTHER" id="PTHR23526:SF2">
    <property type="entry name" value="MAJOR FACILITATOR SUPERFAMILY (MFS) PROFILE DOMAIN-CONTAINING PROTEIN"/>
    <property type="match status" value="1"/>
</dbReference>
<reference evidence="3 4" key="1">
    <citation type="submission" date="2018-07" db="EMBL/GenBank/DDBJ databases">
        <title>Genomic Encyclopedia of Type Strains, Phase IV (KMG-IV): sequencing the most valuable type-strain genomes for metagenomic binning, comparative biology and taxonomic classification.</title>
        <authorList>
            <person name="Goeker M."/>
        </authorList>
    </citation>
    <scope>NUCLEOTIDE SEQUENCE [LARGE SCALE GENOMIC DNA]</scope>
    <source>
        <strain evidence="3 4">DSM 27016</strain>
    </source>
</reference>
<comment type="subcellular location">
    <subcellularLocation>
        <location evidence="1">Cell membrane</location>
        <topology evidence="1">Multi-pass membrane protein</topology>
    </subcellularLocation>
</comment>
<evidence type="ECO:0000313" key="4">
    <source>
        <dbReference type="Proteomes" id="UP000253034"/>
    </source>
</evidence>
<dbReference type="RefSeq" id="WP_114297317.1">
    <property type="nucleotide sequence ID" value="NZ_QPJT01000007.1"/>
</dbReference>
<organism evidence="3 4">
    <name type="scientific">Anaerobacterium chartisolvens</name>
    <dbReference type="NCBI Taxonomy" id="1297424"/>
    <lineage>
        <taxon>Bacteria</taxon>
        <taxon>Bacillati</taxon>
        <taxon>Bacillota</taxon>
        <taxon>Clostridia</taxon>
        <taxon>Eubacteriales</taxon>
        <taxon>Oscillospiraceae</taxon>
        <taxon>Anaerobacterium</taxon>
    </lineage>
</organism>
<dbReference type="SUPFAM" id="SSF103473">
    <property type="entry name" value="MFS general substrate transporter"/>
    <property type="match status" value="1"/>
</dbReference>
<feature type="transmembrane region" description="Helical" evidence="2">
    <location>
        <begin position="190"/>
        <end position="212"/>
    </location>
</feature>